<name>A0A163JIU9_ABSGL</name>
<dbReference type="InterPro" id="IPR036045">
    <property type="entry name" value="Sec1-like_sf"/>
</dbReference>
<dbReference type="Pfam" id="PF00995">
    <property type="entry name" value="Sec1"/>
    <property type="match status" value="2"/>
</dbReference>
<dbReference type="FunCoup" id="A0A163JIU9">
    <property type="interactions" value="426"/>
</dbReference>
<dbReference type="InterPro" id="IPR027482">
    <property type="entry name" value="Sec1-like_dom2"/>
</dbReference>
<proteinExistence type="inferred from homology"/>
<evidence type="ECO:0000256" key="1">
    <source>
        <dbReference type="ARBA" id="ARBA00009884"/>
    </source>
</evidence>
<feature type="compositionally biased region" description="Basic residues" evidence="2">
    <location>
        <begin position="705"/>
        <end position="715"/>
    </location>
</feature>
<dbReference type="Gene3D" id="3.40.50.1910">
    <property type="match status" value="2"/>
</dbReference>
<feature type="compositionally biased region" description="Pro residues" evidence="2">
    <location>
        <begin position="650"/>
        <end position="659"/>
    </location>
</feature>
<dbReference type="InterPro" id="IPR001619">
    <property type="entry name" value="Sec1-like"/>
</dbReference>
<evidence type="ECO:0000313" key="3">
    <source>
        <dbReference type="EMBL" id="SAL99662.1"/>
    </source>
</evidence>
<dbReference type="SUPFAM" id="SSF56815">
    <property type="entry name" value="Sec1/munc18-like (SM) proteins"/>
    <property type="match status" value="1"/>
</dbReference>
<evidence type="ECO:0000313" key="4">
    <source>
        <dbReference type="Proteomes" id="UP000078561"/>
    </source>
</evidence>
<reference evidence="3" key="1">
    <citation type="submission" date="2016-04" db="EMBL/GenBank/DDBJ databases">
        <authorList>
            <person name="Evans L.H."/>
            <person name="Alamgir A."/>
            <person name="Owens N."/>
            <person name="Weber N.D."/>
            <person name="Virtaneva K."/>
            <person name="Barbian K."/>
            <person name="Babar A."/>
            <person name="Rosenke K."/>
        </authorList>
    </citation>
    <scope>NUCLEOTIDE SEQUENCE [LARGE SCALE GENOMIC DNA]</scope>
    <source>
        <strain evidence="3">CBS 101.48</strain>
    </source>
</reference>
<dbReference type="AlphaFoldDB" id="A0A163JIU9"/>
<dbReference type="GO" id="GO:0016192">
    <property type="term" value="P:vesicle-mediated transport"/>
    <property type="evidence" value="ECO:0007669"/>
    <property type="project" value="InterPro"/>
</dbReference>
<accession>A0A163JIU9</accession>
<feature type="compositionally biased region" description="Basic residues" evidence="2">
    <location>
        <begin position="9"/>
        <end position="19"/>
    </location>
</feature>
<protein>
    <recommendedName>
        <fullName evidence="5">Sec1-like protein</fullName>
    </recommendedName>
</protein>
<feature type="region of interest" description="Disordered" evidence="2">
    <location>
        <begin position="645"/>
        <end position="715"/>
    </location>
</feature>
<dbReference type="OrthoDB" id="2228at2759"/>
<keyword evidence="4" id="KW-1185">Reference proteome</keyword>
<feature type="region of interest" description="Disordered" evidence="2">
    <location>
        <begin position="535"/>
        <end position="583"/>
    </location>
</feature>
<dbReference type="STRING" id="4829.A0A163JIU9"/>
<feature type="region of interest" description="Disordered" evidence="2">
    <location>
        <begin position="1"/>
        <end position="26"/>
    </location>
</feature>
<dbReference type="Gene3D" id="3.90.830.10">
    <property type="entry name" value="Syntaxin Binding Protein 1, Chain A, domain 2"/>
    <property type="match status" value="1"/>
</dbReference>
<comment type="similarity">
    <text evidence="1">Belongs to the STXBP/unc-18/SEC1 family.</text>
</comment>
<organism evidence="3">
    <name type="scientific">Absidia glauca</name>
    <name type="common">Pin mould</name>
    <dbReference type="NCBI Taxonomy" id="4829"/>
    <lineage>
        <taxon>Eukaryota</taxon>
        <taxon>Fungi</taxon>
        <taxon>Fungi incertae sedis</taxon>
        <taxon>Mucoromycota</taxon>
        <taxon>Mucoromycotina</taxon>
        <taxon>Mucoromycetes</taxon>
        <taxon>Mucorales</taxon>
        <taxon>Cunninghamellaceae</taxon>
        <taxon>Absidia</taxon>
    </lineage>
</organism>
<dbReference type="InterPro" id="IPR043127">
    <property type="entry name" value="Sec-1-like_dom3a"/>
</dbReference>
<dbReference type="InterPro" id="IPR043154">
    <property type="entry name" value="Sec-1-like_dom1"/>
</dbReference>
<dbReference type="Proteomes" id="UP000078561">
    <property type="component" value="Unassembled WGS sequence"/>
</dbReference>
<feature type="region of interest" description="Disordered" evidence="2">
    <location>
        <begin position="479"/>
        <end position="507"/>
    </location>
</feature>
<feature type="compositionally biased region" description="Basic residues" evidence="2">
    <location>
        <begin position="487"/>
        <end position="496"/>
    </location>
</feature>
<dbReference type="Gene3D" id="1.25.40.60">
    <property type="match status" value="1"/>
</dbReference>
<feature type="compositionally biased region" description="Low complexity" evidence="2">
    <location>
        <begin position="674"/>
        <end position="698"/>
    </location>
</feature>
<dbReference type="EMBL" id="LT552960">
    <property type="protein sequence ID" value="SAL99662.1"/>
    <property type="molecule type" value="Genomic_DNA"/>
</dbReference>
<dbReference type="OMA" id="PFTRPHT"/>
<dbReference type="Gene3D" id="3.40.50.2060">
    <property type="match status" value="1"/>
</dbReference>
<sequence length="715" mass="80260">MTGLIEITRKRRSNGRHQGHSTSWKVENRSGGFEKHWNPECFLSLVGIHHDNNNSHNNSPIHHFIWPSSFVVVVENIEKNRQPYPTLAAIYFLTPCRESILRLVDDFSAHKEPLYNAAHVYFTSGLDDDLFADLNKRLKSTGAAQYIHGLKEMYVDFKVVESGVYTVDPINNFFSVFGTDERAYPEASLRLSAKQLLSLCVTLGEDPIIRYQTAPENDGKTSPLPYEGATKSLAMSLQRELDAFCRLNPNFPPQRQPPQPRATILIVDRTLDEYAPLLHEFTYQAMINDLLPVTPTENGTGIIYNYEYTQSDGSMGTKEVVLDEDDDVYKSIRHLHIAECTDRLIEDFNKFLAENKQAAGNSDPNAPPTDSAKSLKDMKEMLTKLPQFQELKAKNIATGETPDGEVPKTIVLDMVPLLDDPYISATDKTRLLMLYIISKEGGIFEDDKRKLLEHSQLSREHREAINNLSLMGVQVTKDRRLPGDKSLRKRFARRRTNKDEDQPYELSRYSPALKKSMDGFFSGHLDPQLFAYTRESDMEKPESAASSANGPPSSGASQLSGVSLRTTKPTWKNKTPNGASAQRTSHGSKLIVFVIGGMTYSEIRSAYEIGDMYNRDIYMGTTEILRPKTYVDHVSELRMPVPKTKSVIPPYTPPAPPSHPKTSALKSHMPQLNLSTSQLSLGSQSTKSTSTSSTSTSTDKPEDKKKKKGLKKLFG</sequence>
<dbReference type="InParanoid" id="A0A163JIU9"/>
<feature type="compositionally biased region" description="Low complexity" evidence="2">
    <location>
        <begin position="566"/>
        <end position="577"/>
    </location>
</feature>
<dbReference type="PANTHER" id="PTHR11679">
    <property type="entry name" value="VESICLE PROTEIN SORTING-ASSOCIATED"/>
    <property type="match status" value="1"/>
</dbReference>
<evidence type="ECO:0000256" key="2">
    <source>
        <dbReference type="SAM" id="MobiDB-lite"/>
    </source>
</evidence>
<evidence type="ECO:0008006" key="5">
    <source>
        <dbReference type="Google" id="ProtNLM"/>
    </source>
</evidence>
<gene>
    <name evidence="3" type="primary">ABSGL_05307.1 scaffold 6959</name>
</gene>
<feature type="compositionally biased region" description="Low complexity" evidence="2">
    <location>
        <begin position="543"/>
        <end position="557"/>
    </location>
</feature>